<evidence type="ECO:0000313" key="3">
    <source>
        <dbReference type="EMBL" id="NMG00980.1"/>
    </source>
</evidence>
<dbReference type="Proteomes" id="UP000634522">
    <property type="component" value="Unassembled WGS sequence"/>
</dbReference>
<evidence type="ECO:0000256" key="1">
    <source>
        <dbReference type="SAM" id="MobiDB-lite"/>
    </source>
</evidence>
<dbReference type="InterPro" id="IPR000330">
    <property type="entry name" value="SNF2_N"/>
</dbReference>
<protein>
    <recommendedName>
        <fullName evidence="2">SNF2 N-terminal domain-containing protein</fullName>
    </recommendedName>
</protein>
<organism evidence="3 4">
    <name type="scientific">Aromatoleum toluolicum</name>
    <dbReference type="NCBI Taxonomy" id="90060"/>
    <lineage>
        <taxon>Bacteria</taxon>
        <taxon>Pseudomonadati</taxon>
        <taxon>Pseudomonadota</taxon>
        <taxon>Betaproteobacteria</taxon>
        <taxon>Rhodocyclales</taxon>
        <taxon>Rhodocyclaceae</taxon>
        <taxon>Aromatoleum</taxon>
    </lineage>
</organism>
<evidence type="ECO:0000259" key="2">
    <source>
        <dbReference type="Pfam" id="PF00176"/>
    </source>
</evidence>
<dbReference type="InterPro" id="IPR027417">
    <property type="entry name" value="P-loop_NTPase"/>
</dbReference>
<dbReference type="Gene3D" id="3.40.50.300">
    <property type="entry name" value="P-loop containing nucleotide triphosphate hydrolases"/>
    <property type="match status" value="1"/>
</dbReference>
<comment type="caution">
    <text evidence="3">The sequence shown here is derived from an EMBL/GenBank/DDBJ whole genome shotgun (WGS) entry which is preliminary data.</text>
</comment>
<keyword evidence="4" id="KW-1185">Reference proteome</keyword>
<reference evidence="3 4" key="1">
    <citation type="submission" date="2019-12" db="EMBL/GenBank/DDBJ databases">
        <title>Comparative genomics gives insights into the taxonomy of the Azoarcus-Aromatoleum group and reveals separate origins of nif in the plant-associated Azoarcus and non-plant-associated Aromatoleum sub-groups.</title>
        <authorList>
            <person name="Lafos M."/>
            <person name="Maluk M."/>
            <person name="Batista M."/>
            <person name="Junghare M."/>
            <person name="Carmona M."/>
            <person name="Faoro H."/>
            <person name="Cruz L.M."/>
            <person name="Battistoni F."/>
            <person name="De Souza E."/>
            <person name="Pedrosa F."/>
            <person name="Chen W.-M."/>
            <person name="Poole P.S."/>
            <person name="Dixon R.A."/>
            <person name="James E.K."/>
        </authorList>
    </citation>
    <scope>NUCLEOTIDE SEQUENCE [LARGE SCALE GENOMIC DNA]</scope>
    <source>
        <strain evidence="3 4">T</strain>
    </source>
</reference>
<accession>A0ABX1NP26</accession>
<feature type="domain" description="SNF2 N-terminal" evidence="2">
    <location>
        <begin position="108"/>
        <end position="174"/>
    </location>
</feature>
<dbReference type="SUPFAM" id="SSF52540">
    <property type="entry name" value="P-loop containing nucleoside triphosphate hydrolases"/>
    <property type="match status" value="1"/>
</dbReference>
<feature type="region of interest" description="Disordered" evidence="1">
    <location>
        <begin position="15"/>
        <end position="35"/>
    </location>
</feature>
<proteinExistence type="predicted"/>
<sequence>MTERPRLVQLRPFQRDVFNPGGDSNPRGSVSAAFQETPPEPANLALSDFVDEFGDRLLAAVRRQNPPIYDGKPDSHRDALMDRLARRPFPAQREAVQAFTRLLLDAGEPAVVLNAEMGTGKTIMAIAAGALMHDAGCRRTLVLSPPHLVYKWRREIKATTPDARVWILNGPDTLQKLFALRALRAVPELRRTNGSSG</sequence>
<dbReference type="Pfam" id="PF00176">
    <property type="entry name" value="SNF2-rel_dom"/>
    <property type="match status" value="1"/>
</dbReference>
<evidence type="ECO:0000313" key="4">
    <source>
        <dbReference type="Proteomes" id="UP000634522"/>
    </source>
</evidence>
<dbReference type="PANTHER" id="PTHR45629">
    <property type="entry name" value="SNF2/RAD54 FAMILY MEMBER"/>
    <property type="match status" value="1"/>
</dbReference>
<dbReference type="PANTHER" id="PTHR45629:SF7">
    <property type="entry name" value="DNA EXCISION REPAIR PROTEIN ERCC-6-RELATED"/>
    <property type="match status" value="1"/>
</dbReference>
<gene>
    <name evidence="3" type="ORF">GPA27_26760</name>
</gene>
<dbReference type="EMBL" id="WTVS01000117">
    <property type="protein sequence ID" value="NMG00980.1"/>
    <property type="molecule type" value="Genomic_DNA"/>
</dbReference>
<name>A0ABX1NP26_9RHOO</name>
<dbReference type="InterPro" id="IPR050496">
    <property type="entry name" value="SNF2_RAD54_helicase_repair"/>
</dbReference>